<dbReference type="PANTHER" id="PTHR43742:SF6">
    <property type="entry name" value="OXIDOREDUCTASE YYAE-RELATED"/>
    <property type="match status" value="1"/>
</dbReference>
<dbReference type="EMBL" id="CP042905">
    <property type="protein sequence ID" value="QEE15023.1"/>
    <property type="molecule type" value="Genomic_DNA"/>
</dbReference>
<keyword evidence="2" id="KW-0408">Iron</keyword>
<keyword evidence="6" id="KW-1185">Reference proteome</keyword>
<evidence type="ECO:0000313" key="6">
    <source>
        <dbReference type="Proteomes" id="UP000321408"/>
    </source>
</evidence>
<keyword evidence="1" id="KW-0479">Metal-binding</keyword>
<dbReference type="Gene3D" id="2.20.25.90">
    <property type="entry name" value="ADC-like domains"/>
    <property type="match status" value="1"/>
</dbReference>
<dbReference type="InterPro" id="IPR050612">
    <property type="entry name" value="Prok_Mopterin_Oxidored"/>
</dbReference>
<dbReference type="GO" id="GO:0016491">
    <property type="term" value="F:oxidoreductase activity"/>
    <property type="evidence" value="ECO:0007669"/>
    <property type="project" value="InterPro"/>
</dbReference>
<dbReference type="InterPro" id="IPR006656">
    <property type="entry name" value="Mopterin_OxRdtase"/>
</dbReference>
<evidence type="ECO:0000256" key="2">
    <source>
        <dbReference type="ARBA" id="ARBA00023004"/>
    </source>
</evidence>
<dbReference type="SUPFAM" id="SSF53706">
    <property type="entry name" value="Formate dehydrogenase/DMSO reductase, domains 1-3"/>
    <property type="match status" value="1"/>
</dbReference>
<dbReference type="Gene3D" id="2.40.40.20">
    <property type="match status" value="1"/>
</dbReference>
<evidence type="ECO:0000313" key="5">
    <source>
        <dbReference type="EMBL" id="QEE15023.1"/>
    </source>
</evidence>
<evidence type="ECO:0000259" key="4">
    <source>
        <dbReference type="Pfam" id="PF00384"/>
    </source>
</evidence>
<evidence type="ECO:0000256" key="1">
    <source>
        <dbReference type="ARBA" id="ARBA00022723"/>
    </source>
</evidence>
<dbReference type="GO" id="GO:0051536">
    <property type="term" value="F:iron-sulfur cluster binding"/>
    <property type="evidence" value="ECO:0007669"/>
    <property type="project" value="UniProtKB-KW"/>
</dbReference>
<dbReference type="PANTHER" id="PTHR43742">
    <property type="entry name" value="TRIMETHYLAMINE-N-OXIDE REDUCTASE"/>
    <property type="match status" value="1"/>
</dbReference>
<dbReference type="KEGG" id="psyt:DSAG12_00846"/>
<dbReference type="AlphaFoldDB" id="A0A5B9D7M6"/>
<dbReference type="Proteomes" id="UP000321408">
    <property type="component" value="Chromosome"/>
</dbReference>
<reference evidence="5 6" key="2">
    <citation type="journal article" date="2024" name="Int. J. Syst. Evol. Microbiol.">
        <title>Promethearchaeum syntrophicum gen. nov., sp. nov., an anaerobic, obligately syntrophic archaeon, the first isolate of the lineage 'Asgard' archaea, and proposal of the new archaeal phylum Promethearchaeota phyl. nov. and kingdom Promethearchaeati regn. nov.</title>
        <authorList>
            <person name="Imachi H."/>
            <person name="Nobu M.K."/>
            <person name="Kato S."/>
            <person name="Takaki Y."/>
            <person name="Miyazaki M."/>
            <person name="Miyata M."/>
            <person name="Ogawara M."/>
            <person name="Saito Y."/>
            <person name="Sakai S."/>
            <person name="Tahara Y.O."/>
            <person name="Takano Y."/>
            <person name="Tasumi E."/>
            <person name="Uematsu K."/>
            <person name="Yoshimura T."/>
            <person name="Itoh T."/>
            <person name="Ohkuma M."/>
            <person name="Takai K."/>
        </authorList>
    </citation>
    <scope>NUCLEOTIDE SEQUENCE [LARGE SCALE GENOMIC DNA]</scope>
    <source>
        <strain evidence="5 6">MK-D1</strain>
    </source>
</reference>
<sequence length="688" mass="78478">MDLNKNHTLIPRFGTCTKDCYGSCVFTGYWDDSAPIQKLVKANPNKKHPFTQGIFCPKFTDRQTILYHEERIKHPLYRLGKKGLNQFQNISFSKAWETLLYKINEVLNEHGPRSIMFASYCGNTGLISGYYPLRFFYNLGSFVSKGGICNEGGLAGLAQMFGTYSMTNPFQINNSETHLIVVWASDLSENNNHLYNLVRKAQKKGTKLVVVDSKITKISQQADLHIRPAQNSDVVLSSLILQKLVKSEKINYSFLKKHVKDYEHIIDESLQTDEEEKHKIVRVNINNLTYLIELLIEHKNHTIFTVGYGIQKDFFGGKIVQSIALLQIFLGNFGRAGTGLLYSQSDYNKSLITKIIQEISQDRLFSSKNEYEIISLSEALEDKKIKLLIISNFNPANSLPNQTRLRKSLMRKDLFTVVLEVFQTETTSFADLVFPMKFDVETNEIVASYYIPGLSINQSGKCPYPDCLSNFEFFTKLGYDLGKQRNWKLTNLNQFKGNDSDLLDKCLDIAGNKIKTEVLENGYSLFFKEDSVFFKNLIFPTPSTKIELTRSSLNLPNPPLLFKFPEDDDSEEFTLLTPHHPRFLHSQLGVLNRKFYPDFEKVFVADHDLKKIKCKIGDQVLVFNQLGTSEFIIDTLNSLQSGVALIYSGGPIRSNDAKNPNYFTPDIPEELGHSGSYNSARIRIKKIK</sequence>
<organism evidence="5 6">
    <name type="scientific">Promethearchaeum syntrophicum</name>
    <dbReference type="NCBI Taxonomy" id="2594042"/>
    <lineage>
        <taxon>Archaea</taxon>
        <taxon>Promethearchaeati</taxon>
        <taxon>Promethearchaeota</taxon>
        <taxon>Promethearchaeia</taxon>
        <taxon>Promethearchaeales</taxon>
        <taxon>Promethearchaeaceae</taxon>
        <taxon>Promethearchaeum</taxon>
    </lineage>
</organism>
<accession>A0A5B9D7M6</accession>
<protein>
    <submittedName>
        <fullName evidence="5">Molybdopterin-dependent oxidoreductase</fullName>
    </submittedName>
</protein>
<dbReference type="RefSeq" id="WP_162306552.1">
    <property type="nucleotide sequence ID" value="NZ_CP042905.2"/>
</dbReference>
<dbReference type="OrthoDB" id="23466at2157"/>
<feature type="domain" description="Molybdopterin oxidoreductase" evidence="4">
    <location>
        <begin position="71"/>
        <end position="446"/>
    </location>
</feature>
<proteinExistence type="predicted"/>
<keyword evidence="3" id="KW-0411">Iron-sulfur</keyword>
<reference evidence="5 6" key="1">
    <citation type="journal article" date="2020" name="Nature">
        <title>Isolation of an archaeon at the prokaryote-eukaryote interface.</title>
        <authorList>
            <person name="Imachi H."/>
            <person name="Nobu M.K."/>
            <person name="Nakahara N."/>
            <person name="Morono Y."/>
            <person name="Ogawara M."/>
            <person name="Takaki Y."/>
            <person name="Takano Y."/>
            <person name="Uematsu K."/>
            <person name="Ikuta T."/>
            <person name="Ito M."/>
            <person name="Matsui Y."/>
            <person name="Miyazaki M."/>
            <person name="Murata K."/>
            <person name="Saito Y."/>
            <person name="Sakai S."/>
            <person name="Song C."/>
            <person name="Tasumi E."/>
            <person name="Yamanaka Y."/>
            <person name="Yamaguchi T."/>
            <person name="Kamagata Y."/>
            <person name="Tamaki H."/>
            <person name="Takai K."/>
        </authorList>
    </citation>
    <scope>NUCLEOTIDE SEQUENCE [LARGE SCALE GENOMIC DNA]</scope>
    <source>
        <strain evidence="5 6">MK-D1</strain>
    </source>
</reference>
<dbReference type="InterPro" id="IPR009010">
    <property type="entry name" value="Asp_de-COase-like_dom_sf"/>
</dbReference>
<dbReference type="Gene3D" id="3.30.2070.10">
    <property type="entry name" value="Formate dehydrogenase/DMSO reductase"/>
    <property type="match status" value="1"/>
</dbReference>
<name>A0A5B9D7M6_9ARCH</name>
<dbReference type="SUPFAM" id="SSF50692">
    <property type="entry name" value="ADC-like"/>
    <property type="match status" value="1"/>
</dbReference>
<evidence type="ECO:0000256" key="3">
    <source>
        <dbReference type="ARBA" id="ARBA00023014"/>
    </source>
</evidence>
<dbReference type="Gene3D" id="3.40.228.10">
    <property type="entry name" value="Dimethylsulfoxide Reductase, domain 2"/>
    <property type="match status" value="1"/>
</dbReference>
<gene>
    <name evidence="5" type="ORF">DSAG12_00846</name>
</gene>
<dbReference type="GeneID" id="41328844"/>
<dbReference type="Gene3D" id="3.40.50.740">
    <property type="match status" value="1"/>
</dbReference>
<dbReference type="GO" id="GO:0046872">
    <property type="term" value="F:metal ion binding"/>
    <property type="evidence" value="ECO:0007669"/>
    <property type="project" value="UniProtKB-KW"/>
</dbReference>
<dbReference type="Pfam" id="PF00384">
    <property type="entry name" value="Molybdopterin"/>
    <property type="match status" value="1"/>
</dbReference>